<reference evidence="2 3" key="1">
    <citation type="submission" date="2013-01" db="EMBL/GenBank/DDBJ databases">
        <authorList>
            <person name="Fiebig A."/>
            <person name="Goeker M."/>
            <person name="Klenk H.-P.P."/>
        </authorList>
    </citation>
    <scope>NUCLEOTIDE SEQUENCE [LARGE SCALE GENOMIC DNA]</scope>
    <source>
        <strain evidence="2 3">DSM 24838</strain>
    </source>
</reference>
<evidence type="ECO:0000256" key="1">
    <source>
        <dbReference type="SAM" id="Phobius"/>
    </source>
</evidence>
<keyword evidence="1" id="KW-0812">Transmembrane</keyword>
<feature type="transmembrane region" description="Helical" evidence="1">
    <location>
        <begin position="30"/>
        <end position="49"/>
    </location>
</feature>
<dbReference type="InterPro" id="IPR019253">
    <property type="entry name" value="DUF2244_TM"/>
</dbReference>
<accession>A0A0D0PCU5</accession>
<feature type="transmembrane region" description="Helical" evidence="1">
    <location>
        <begin position="55"/>
        <end position="74"/>
    </location>
</feature>
<dbReference type="Proteomes" id="UP000035100">
    <property type="component" value="Unassembled WGS sequence"/>
</dbReference>
<comment type="caution">
    <text evidence="2">The sequence shown here is derived from an EMBL/GenBank/DDBJ whole genome shotgun (WGS) entry which is preliminary data.</text>
</comment>
<dbReference type="PATRIC" id="fig|1123501.6.peg.2383"/>
<keyword evidence="1" id="KW-0472">Membrane</keyword>
<gene>
    <name evidence="2" type="ORF">Wenmar_02282</name>
</gene>
<protein>
    <submittedName>
        <fullName evidence="2">Integral membrane protein</fullName>
    </submittedName>
</protein>
<dbReference type="EMBL" id="AONG01000010">
    <property type="protein sequence ID" value="KIQ69211.1"/>
    <property type="molecule type" value="Genomic_DNA"/>
</dbReference>
<keyword evidence="1" id="KW-1133">Transmembrane helix</keyword>
<dbReference type="RefSeq" id="WP_018303062.1">
    <property type="nucleotide sequence ID" value="NZ_KB902289.1"/>
</dbReference>
<dbReference type="Pfam" id="PF10003">
    <property type="entry name" value="DUF2244"/>
    <property type="match status" value="1"/>
</dbReference>
<organism evidence="2 3">
    <name type="scientific">Wenxinia marina DSM 24838</name>
    <dbReference type="NCBI Taxonomy" id="1123501"/>
    <lineage>
        <taxon>Bacteria</taxon>
        <taxon>Pseudomonadati</taxon>
        <taxon>Pseudomonadota</taxon>
        <taxon>Alphaproteobacteria</taxon>
        <taxon>Rhodobacterales</taxon>
        <taxon>Roseobacteraceae</taxon>
        <taxon>Wenxinia</taxon>
    </lineage>
</organism>
<dbReference type="STRING" id="1123501.Wenmar_02282"/>
<proteinExistence type="predicted"/>
<dbReference type="OrthoDB" id="9808190at2"/>
<sequence>MPYRWTIPEPDPGAPAAELHLWPHRSLPPVGFVWAISFMAVMLALPLVAVLGSAVLWGLLPFLLGAIAALWWALRRSTGDGALTEVLGLWPDRMRLVRSAPRKAEQTWEADPYWVEIRLHEEGGPVEGYLTLRGAGREVELGAFLSPEERRALRTDLQRRVAALSRRPDA</sequence>
<evidence type="ECO:0000313" key="2">
    <source>
        <dbReference type="EMBL" id="KIQ69211.1"/>
    </source>
</evidence>
<dbReference type="AlphaFoldDB" id="A0A0D0PCU5"/>
<keyword evidence="3" id="KW-1185">Reference proteome</keyword>
<evidence type="ECO:0000313" key="3">
    <source>
        <dbReference type="Proteomes" id="UP000035100"/>
    </source>
</evidence>
<name>A0A0D0PCU5_9RHOB</name>
<dbReference type="eggNOG" id="COG5488">
    <property type="taxonomic scope" value="Bacteria"/>
</dbReference>